<keyword evidence="5" id="KW-1185">Reference proteome</keyword>
<gene>
    <name evidence="4" type="ORF">HYFRA_00005084</name>
</gene>
<reference evidence="4" key="1">
    <citation type="submission" date="2021-07" db="EMBL/GenBank/DDBJ databases">
        <authorList>
            <person name="Durling M."/>
        </authorList>
    </citation>
    <scope>NUCLEOTIDE SEQUENCE</scope>
</reference>
<keyword evidence="2" id="KW-0929">Antimicrobial</keyword>
<accession>A0A9N9LD38</accession>
<name>A0A9N9LD38_9HELO</name>
<dbReference type="Pfam" id="PF25052">
    <property type="entry name" value="AtDEF-like"/>
    <property type="match status" value="1"/>
</dbReference>
<dbReference type="InterPro" id="IPR010851">
    <property type="entry name" value="DEFL"/>
</dbReference>
<dbReference type="EMBL" id="CAJVRL010000127">
    <property type="protein sequence ID" value="CAG8962042.1"/>
    <property type="molecule type" value="Genomic_DNA"/>
</dbReference>
<feature type="chain" id="PRO_5040256066" evidence="3">
    <location>
        <begin position="19"/>
        <end position="77"/>
    </location>
</feature>
<comment type="similarity">
    <text evidence="1">Belongs to the DEFL family.</text>
</comment>
<feature type="signal peptide" evidence="3">
    <location>
        <begin position="1"/>
        <end position="18"/>
    </location>
</feature>
<protein>
    <submittedName>
        <fullName evidence="4">Uncharacterized protein</fullName>
    </submittedName>
</protein>
<keyword evidence="2" id="KW-0295">Fungicide</keyword>
<dbReference type="GO" id="GO:0050832">
    <property type="term" value="P:defense response to fungus"/>
    <property type="evidence" value="ECO:0007669"/>
    <property type="project" value="UniProtKB-KW"/>
</dbReference>
<evidence type="ECO:0000256" key="2">
    <source>
        <dbReference type="ARBA" id="ARBA00022577"/>
    </source>
</evidence>
<organism evidence="4 5">
    <name type="scientific">Hymenoscyphus fraxineus</name>
    <dbReference type="NCBI Taxonomy" id="746836"/>
    <lineage>
        <taxon>Eukaryota</taxon>
        <taxon>Fungi</taxon>
        <taxon>Dikarya</taxon>
        <taxon>Ascomycota</taxon>
        <taxon>Pezizomycotina</taxon>
        <taxon>Leotiomycetes</taxon>
        <taxon>Helotiales</taxon>
        <taxon>Helotiaceae</taxon>
        <taxon>Hymenoscyphus</taxon>
    </lineage>
</organism>
<comment type="caution">
    <text evidence="4">The sequence shown here is derived from an EMBL/GenBank/DDBJ whole genome shotgun (WGS) entry which is preliminary data.</text>
</comment>
<evidence type="ECO:0000256" key="1">
    <source>
        <dbReference type="ARBA" id="ARBA00006722"/>
    </source>
</evidence>
<evidence type="ECO:0000313" key="5">
    <source>
        <dbReference type="Proteomes" id="UP000696280"/>
    </source>
</evidence>
<evidence type="ECO:0000256" key="3">
    <source>
        <dbReference type="SAM" id="SignalP"/>
    </source>
</evidence>
<sequence length="77" mass="8324">MKFSIVYLTLALSSIGMAATIQRRNTCWIHEIATCNINLNLSCQGQCGGPGTRIGRVTCDPKGSNKGKPLYNCCCLN</sequence>
<dbReference type="Proteomes" id="UP000696280">
    <property type="component" value="Unassembled WGS sequence"/>
</dbReference>
<proteinExistence type="inferred from homology"/>
<keyword evidence="3" id="KW-0732">Signal</keyword>
<evidence type="ECO:0000313" key="4">
    <source>
        <dbReference type="EMBL" id="CAG8962042.1"/>
    </source>
</evidence>
<dbReference type="GO" id="GO:0031640">
    <property type="term" value="P:killing of cells of another organism"/>
    <property type="evidence" value="ECO:0007669"/>
    <property type="project" value="UniProtKB-KW"/>
</dbReference>
<dbReference type="AlphaFoldDB" id="A0A9N9LD38"/>